<dbReference type="InterPro" id="IPR001362">
    <property type="entry name" value="Glyco_hydro_32"/>
</dbReference>
<dbReference type="InterPro" id="IPR013320">
    <property type="entry name" value="ConA-like_dom_sf"/>
</dbReference>
<comment type="similarity">
    <text evidence="1 4">Belongs to the glycosyl hydrolase 32 family.</text>
</comment>
<keyword evidence="3 4" id="KW-0326">Glycosidase</keyword>
<dbReference type="Gene3D" id="2.115.10.20">
    <property type="entry name" value="Glycosyl hydrolase domain, family 43"/>
    <property type="match status" value="1"/>
</dbReference>
<feature type="transmembrane region" description="Helical" evidence="5">
    <location>
        <begin position="7"/>
        <end position="24"/>
    </location>
</feature>
<evidence type="ECO:0000256" key="3">
    <source>
        <dbReference type="ARBA" id="ARBA00023295"/>
    </source>
</evidence>
<dbReference type="SUPFAM" id="SSF75005">
    <property type="entry name" value="Arabinanase/levansucrase/invertase"/>
    <property type="match status" value="1"/>
</dbReference>
<keyword evidence="5" id="KW-0472">Membrane</keyword>
<dbReference type="Gene3D" id="2.60.120.560">
    <property type="entry name" value="Exo-inulinase, domain 1"/>
    <property type="match status" value="1"/>
</dbReference>
<feature type="domain" description="Glycosyl hydrolase family 32 N-terminal" evidence="6">
    <location>
        <begin position="52"/>
        <end position="369"/>
    </location>
</feature>
<evidence type="ECO:0000259" key="6">
    <source>
        <dbReference type="Pfam" id="PF00251"/>
    </source>
</evidence>
<keyword evidence="5" id="KW-0812">Transmembrane</keyword>
<dbReference type="Pfam" id="PF08244">
    <property type="entry name" value="Glyco_hydro_32C"/>
    <property type="match status" value="1"/>
</dbReference>
<feature type="domain" description="Glycosyl hydrolase family 32 C-terminal" evidence="7">
    <location>
        <begin position="401"/>
        <end position="532"/>
    </location>
</feature>
<evidence type="ECO:0000313" key="8">
    <source>
        <dbReference type="EMBL" id="MDU8885045.1"/>
    </source>
</evidence>
<dbReference type="RefSeq" id="WP_316660873.1">
    <property type="nucleotide sequence ID" value="NZ_JAWHTF010000001.1"/>
</dbReference>
<dbReference type="EMBL" id="JAWHTF010000001">
    <property type="protein sequence ID" value="MDU8885045.1"/>
    <property type="molecule type" value="Genomic_DNA"/>
</dbReference>
<dbReference type="InterPro" id="IPR018053">
    <property type="entry name" value="Glyco_hydro_32_AS"/>
</dbReference>
<evidence type="ECO:0000313" key="9">
    <source>
        <dbReference type="Proteomes" id="UP001268651"/>
    </source>
</evidence>
<keyword evidence="5" id="KW-1133">Transmembrane helix</keyword>
<protein>
    <submittedName>
        <fullName evidence="8">Glycoside hydrolase family 32 protein</fullName>
    </submittedName>
</protein>
<dbReference type="PROSITE" id="PS00609">
    <property type="entry name" value="GLYCOSYL_HYDROL_F32"/>
    <property type="match status" value="1"/>
</dbReference>
<dbReference type="Proteomes" id="UP001268651">
    <property type="component" value="Unassembled WGS sequence"/>
</dbReference>
<name>A0ABU3U4K7_9FLAO</name>
<dbReference type="InterPro" id="IPR013148">
    <property type="entry name" value="Glyco_hydro_32_N"/>
</dbReference>
<dbReference type="PANTHER" id="PTHR42800">
    <property type="entry name" value="EXOINULINASE INUD (AFU_ORTHOLOGUE AFUA_5G00480)"/>
    <property type="match status" value="1"/>
</dbReference>
<organism evidence="8 9">
    <name type="scientific">Gilvirhabdus luticola</name>
    <dbReference type="NCBI Taxonomy" id="3079858"/>
    <lineage>
        <taxon>Bacteria</taxon>
        <taxon>Pseudomonadati</taxon>
        <taxon>Bacteroidota</taxon>
        <taxon>Flavobacteriia</taxon>
        <taxon>Flavobacteriales</taxon>
        <taxon>Flavobacteriaceae</taxon>
        <taxon>Gilvirhabdus</taxon>
    </lineage>
</organism>
<sequence>MKNKRCLIAMNWFTITFLLLILFTCKDNSKNKTEQIVDQILTEEQLYRPNFHFTPKANWMNDPNGMFYLNGKYHLYFQYYPEDNVWGPMHWGHASSEDLVTWKEYPIALYPDSLGYIFSGSAVVDTNNTSGFGKDGKAPVVAIFTYHDPEGEKEGNIDFQSQAIAYSLDEGQTWTKYSGNPVIPNPKIKDFRDPKVIWDEDRQQWIMVLATYEKTLLYVSKNLKEWNFLSDFGEGIGAHDGVWECPDFFPLKVEGSDETKWVLLQSLNPGHINGGSGTQYFIGDFDGTHFLLDKELEKQLKIDEAIWLDYGRDNYAGVTWSNIPKSDGRKLFIGWMSNWDYAKEVPTYAWRSSMTIARELKLRKMNNSYILFSNPIKELNHFKTKVFEKNSLSFKSEMTIVDSNQIDINKSVIEIELSNLNHNTYTFSLENSKGDLLEFGINNIEKYFFIDRTKSGDLSFSEKFANVVSKAHFKNQFENLHIEMVIDKTSLELFFNNGETVMTEIFFPRKPMSSLKISTENESETTINKLVVSQLKFNN</sequence>
<evidence type="ECO:0000256" key="5">
    <source>
        <dbReference type="SAM" id="Phobius"/>
    </source>
</evidence>
<dbReference type="SUPFAM" id="SSF49899">
    <property type="entry name" value="Concanavalin A-like lectins/glucanases"/>
    <property type="match status" value="1"/>
</dbReference>
<dbReference type="CDD" id="cd18622">
    <property type="entry name" value="GH32_Inu-like"/>
    <property type="match status" value="1"/>
</dbReference>
<dbReference type="PANTHER" id="PTHR42800:SF1">
    <property type="entry name" value="EXOINULINASE INUD (AFU_ORTHOLOGUE AFUA_5G00480)"/>
    <property type="match status" value="1"/>
</dbReference>
<evidence type="ECO:0000256" key="4">
    <source>
        <dbReference type="RuleBase" id="RU362110"/>
    </source>
</evidence>
<comment type="caution">
    <text evidence="8">The sequence shown here is derived from an EMBL/GenBank/DDBJ whole genome shotgun (WGS) entry which is preliminary data.</text>
</comment>
<dbReference type="SMART" id="SM00640">
    <property type="entry name" value="Glyco_32"/>
    <property type="match status" value="1"/>
</dbReference>
<evidence type="ECO:0000256" key="1">
    <source>
        <dbReference type="ARBA" id="ARBA00009902"/>
    </source>
</evidence>
<accession>A0ABU3U4K7</accession>
<dbReference type="InterPro" id="IPR023296">
    <property type="entry name" value="Glyco_hydro_beta-prop_sf"/>
</dbReference>
<keyword evidence="2 4" id="KW-0378">Hydrolase</keyword>
<evidence type="ECO:0000259" key="7">
    <source>
        <dbReference type="Pfam" id="PF08244"/>
    </source>
</evidence>
<dbReference type="InterPro" id="IPR013189">
    <property type="entry name" value="Glyco_hydro_32_C"/>
</dbReference>
<keyword evidence="9" id="KW-1185">Reference proteome</keyword>
<evidence type="ECO:0000256" key="2">
    <source>
        <dbReference type="ARBA" id="ARBA00022801"/>
    </source>
</evidence>
<gene>
    <name evidence="8" type="ORF">RXV94_02655</name>
</gene>
<dbReference type="Pfam" id="PF00251">
    <property type="entry name" value="Glyco_hydro_32N"/>
    <property type="match status" value="1"/>
</dbReference>
<reference evidence="8 9" key="1">
    <citation type="submission" date="2023-10" db="EMBL/GenBank/DDBJ databases">
        <title>Marimonas sp. nov. isolated from tidal mud flat.</title>
        <authorList>
            <person name="Jaincy N.J."/>
            <person name="Srinivasan S."/>
            <person name="Lee S.-S."/>
        </authorList>
    </citation>
    <scope>NUCLEOTIDE SEQUENCE [LARGE SCALE GENOMIC DNA]</scope>
    <source>
        <strain evidence="8 9">MJ-SS3</strain>
    </source>
</reference>
<proteinExistence type="inferred from homology"/>
<dbReference type="GO" id="GO:0016787">
    <property type="term" value="F:hydrolase activity"/>
    <property type="evidence" value="ECO:0007669"/>
    <property type="project" value="UniProtKB-KW"/>
</dbReference>